<dbReference type="AlphaFoldDB" id="A0A1L3ZJ97"/>
<sequence length="117" mass="12670">MAVVGDFPTVQSAPVARYWKAKFAAVTAQRRLAIPPFEGNTPEKRRCVRDLPVLDFEEQSAGVLMGFLLLQSLRPLVLHEFAVNAVQYGALAVAQGILSISWTAGCQAPGFNIGGRK</sequence>
<gene>
    <name evidence="1" type="ORF">BMW22_30075</name>
</gene>
<evidence type="ECO:0000313" key="1">
    <source>
        <dbReference type="EMBL" id="API55713.1"/>
    </source>
</evidence>
<geneLocation type="plasmid" evidence="1">
    <name>unnamed1</name>
</geneLocation>
<accession>A0A1L3ZJ97</accession>
<dbReference type="Proteomes" id="UP000183050">
    <property type="component" value="Plasmid unnamed1"/>
</dbReference>
<evidence type="ECO:0000313" key="2">
    <source>
        <dbReference type="Proteomes" id="UP000183050"/>
    </source>
</evidence>
<keyword evidence="1" id="KW-0614">Plasmid</keyword>
<protein>
    <submittedName>
        <fullName evidence="1">Uncharacterized protein</fullName>
    </submittedName>
</protein>
<proteinExistence type="predicted"/>
<reference evidence="1 2" key="1">
    <citation type="submission" date="2016-11" db="EMBL/GenBank/DDBJ databases">
        <title>Rhizobium leguminosarum bv. viciae strain Vaf12 isolated from Vavilovia formosa root nodules from Russia, Dagestan.</title>
        <authorList>
            <person name="Kimeklis A."/>
        </authorList>
    </citation>
    <scope>NUCLEOTIDE SEQUENCE [LARGE SCALE GENOMIC DNA]</scope>
    <source>
        <strain evidence="1 2">Vaf-108</strain>
        <plasmid evidence="2">Plasmid unnamed1</plasmid>
    </source>
</reference>
<organism evidence="1 2">
    <name type="scientific">Rhizobium leguminosarum</name>
    <dbReference type="NCBI Taxonomy" id="384"/>
    <lineage>
        <taxon>Bacteria</taxon>
        <taxon>Pseudomonadati</taxon>
        <taxon>Pseudomonadota</taxon>
        <taxon>Alphaproteobacteria</taxon>
        <taxon>Hyphomicrobiales</taxon>
        <taxon>Rhizobiaceae</taxon>
        <taxon>Rhizobium/Agrobacterium group</taxon>
        <taxon>Rhizobium</taxon>
    </lineage>
</organism>
<dbReference type="EMBL" id="CP018229">
    <property type="protein sequence ID" value="API55713.1"/>
    <property type="molecule type" value="Genomic_DNA"/>
</dbReference>
<name>A0A1L3ZJ97_RHILE</name>